<feature type="transmembrane region" description="Helical" evidence="1">
    <location>
        <begin position="20"/>
        <end position="41"/>
    </location>
</feature>
<keyword evidence="1" id="KW-0812">Transmembrane</keyword>
<keyword evidence="1" id="KW-0472">Membrane</keyword>
<organism evidence="2">
    <name type="scientific">Arundo donax</name>
    <name type="common">Giant reed</name>
    <name type="synonym">Donax arundinaceus</name>
    <dbReference type="NCBI Taxonomy" id="35708"/>
    <lineage>
        <taxon>Eukaryota</taxon>
        <taxon>Viridiplantae</taxon>
        <taxon>Streptophyta</taxon>
        <taxon>Embryophyta</taxon>
        <taxon>Tracheophyta</taxon>
        <taxon>Spermatophyta</taxon>
        <taxon>Magnoliopsida</taxon>
        <taxon>Liliopsida</taxon>
        <taxon>Poales</taxon>
        <taxon>Poaceae</taxon>
        <taxon>PACMAD clade</taxon>
        <taxon>Arundinoideae</taxon>
        <taxon>Arundineae</taxon>
        <taxon>Arundo</taxon>
    </lineage>
</organism>
<name>A0A0A9DLM5_ARUDO</name>
<reference evidence="2" key="2">
    <citation type="journal article" date="2015" name="Data Brief">
        <title>Shoot transcriptome of the giant reed, Arundo donax.</title>
        <authorList>
            <person name="Barrero R.A."/>
            <person name="Guerrero F.D."/>
            <person name="Moolhuijzen P."/>
            <person name="Goolsby J.A."/>
            <person name="Tidwell J."/>
            <person name="Bellgard S.E."/>
            <person name="Bellgard M.I."/>
        </authorList>
    </citation>
    <scope>NUCLEOTIDE SEQUENCE</scope>
    <source>
        <tissue evidence="2">Shoot tissue taken approximately 20 cm above the soil surface</tissue>
    </source>
</reference>
<proteinExistence type="predicted"/>
<evidence type="ECO:0000256" key="1">
    <source>
        <dbReference type="SAM" id="Phobius"/>
    </source>
</evidence>
<dbReference type="EMBL" id="GBRH01213248">
    <property type="protein sequence ID" value="JAD84647.1"/>
    <property type="molecule type" value="Transcribed_RNA"/>
</dbReference>
<keyword evidence="1" id="KW-1133">Transmembrane helix</keyword>
<evidence type="ECO:0000313" key="2">
    <source>
        <dbReference type="EMBL" id="JAD84647.1"/>
    </source>
</evidence>
<accession>A0A0A9DLM5</accession>
<protein>
    <submittedName>
        <fullName evidence="2">Uncharacterized protein</fullName>
    </submittedName>
</protein>
<sequence length="42" mass="4621">MPYIIPDSIEELYCQCPMANLGAACLLFHMFLSICVTNLAVA</sequence>
<dbReference type="AlphaFoldDB" id="A0A0A9DLM5"/>
<reference evidence="2" key="1">
    <citation type="submission" date="2014-09" db="EMBL/GenBank/DDBJ databases">
        <authorList>
            <person name="Magalhaes I.L.F."/>
            <person name="Oliveira U."/>
            <person name="Santos F.R."/>
            <person name="Vidigal T.H.D.A."/>
            <person name="Brescovit A.D."/>
            <person name="Santos A.J."/>
        </authorList>
    </citation>
    <scope>NUCLEOTIDE SEQUENCE</scope>
    <source>
        <tissue evidence="2">Shoot tissue taken approximately 20 cm above the soil surface</tissue>
    </source>
</reference>